<comment type="cofactor">
    <cofactor evidence="1 8">
        <name>pyridoxal 5'-phosphate</name>
        <dbReference type="ChEBI" id="CHEBI:597326"/>
    </cofactor>
</comment>
<evidence type="ECO:0000256" key="8">
    <source>
        <dbReference type="PIRSR" id="PIRSR618319-50"/>
    </source>
</evidence>
<evidence type="ECO:0000256" key="2">
    <source>
        <dbReference type="ARBA" id="ARBA00022490"/>
    </source>
</evidence>
<keyword evidence="4 8" id="KW-0663">Pyridoxal phosphate</keyword>
<evidence type="ECO:0000256" key="6">
    <source>
        <dbReference type="ARBA" id="ARBA00023266"/>
    </source>
</evidence>
<dbReference type="AlphaFoldDB" id="A0A2A4T0X5"/>
<dbReference type="Gene3D" id="3.90.1150.180">
    <property type="match status" value="1"/>
</dbReference>
<dbReference type="EMBL" id="NVSR01000072">
    <property type="protein sequence ID" value="PCI27142.1"/>
    <property type="molecule type" value="Genomic_DNA"/>
</dbReference>
<dbReference type="InterPro" id="IPR004534">
    <property type="entry name" value="SelA_trans"/>
</dbReference>
<feature type="modified residue" description="N6-(pyridoxal phosphate)lysine" evidence="8">
    <location>
        <position position="250"/>
    </location>
</feature>
<dbReference type="GO" id="GO:0001514">
    <property type="term" value="P:selenocysteine incorporation"/>
    <property type="evidence" value="ECO:0007669"/>
    <property type="project" value="InterPro"/>
</dbReference>
<dbReference type="SUPFAM" id="SSF53383">
    <property type="entry name" value="PLP-dependent transferases"/>
    <property type="match status" value="1"/>
</dbReference>
<comment type="caution">
    <text evidence="9">The sequence shown here is derived from an EMBL/GenBank/DDBJ whole genome shotgun (WGS) entry which is preliminary data.</text>
</comment>
<sequence length="413" mass="45654">QEIRQDRAWLSETSVNRNTVLQHIKERIQQNKWDLTPVINGTGAVIHTNLGRSVFSREILEEVIEIATSYTNLEFSLETGKRGPRVDSVIRLLRSLTGAEEAVIVNNNAAAVVLSLAALAPQKEVVISRGELVEIGGSFRIPDIIETSGAKLKEVGTTNRTKLKDYQAAISEETSVLLKVHTSNYQIVGFTESTQTADLAKLAKKEGLILIEDIGSGVLTEFSYPQLNSDPLIPQVIKDGADVVTISGDKLLGGPQAGIIIGKKQYLDQIKSHPLYRAFRCDKLTMLLLEKTLLTYLRNEQRQKIPTQRMLNEGSSIVKTRAEKILEVLPPEAFTIIPCESTPGGGSLPGKKIPSWGILVKKEGKTEQQILDFLRSCNPPLIARIQEGQVLIDCRTVLPHQISLLQNILQEFI</sequence>
<evidence type="ECO:0000256" key="5">
    <source>
        <dbReference type="ARBA" id="ARBA00022917"/>
    </source>
</evidence>
<dbReference type="HAMAP" id="MF_00423">
    <property type="entry name" value="SelA"/>
    <property type="match status" value="1"/>
</dbReference>
<dbReference type="PANTHER" id="PTHR32328:SF0">
    <property type="entry name" value="L-SERYL-TRNA(SEC) SELENIUM TRANSFERASE"/>
    <property type="match status" value="1"/>
</dbReference>
<keyword evidence="3 9" id="KW-0808">Transferase</keyword>
<feature type="non-terminal residue" evidence="9">
    <location>
        <position position="1"/>
    </location>
</feature>
<name>A0A2A4T0X5_9DELT</name>
<keyword evidence="2" id="KW-0963">Cytoplasm</keyword>
<dbReference type="PANTHER" id="PTHR32328">
    <property type="entry name" value="L-SERYL-TRNA(SEC) SELENIUM TRANSFERASE"/>
    <property type="match status" value="1"/>
</dbReference>
<organism evidence="9 10">
    <name type="scientific">SAR324 cluster bacterium</name>
    <dbReference type="NCBI Taxonomy" id="2024889"/>
    <lineage>
        <taxon>Bacteria</taxon>
        <taxon>Deltaproteobacteria</taxon>
        <taxon>SAR324 cluster</taxon>
    </lineage>
</organism>
<dbReference type="Proteomes" id="UP000218113">
    <property type="component" value="Unassembled WGS sequence"/>
</dbReference>
<dbReference type="NCBIfam" id="TIGR00474">
    <property type="entry name" value="selA"/>
    <property type="match status" value="1"/>
</dbReference>
<accession>A0A2A4T0X5</accession>
<gene>
    <name evidence="9" type="ORF">COB67_09205</name>
</gene>
<dbReference type="Gene3D" id="3.40.640.10">
    <property type="entry name" value="Type I PLP-dependent aspartate aminotransferase-like (Major domain)"/>
    <property type="match status" value="1"/>
</dbReference>
<keyword evidence="6" id="KW-0711">Selenium</keyword>
<proteinExistence type="inferred from homology"/>
<evidence type="ECO:0000256" key="4">
    <source>
        <dbReference type="ARBA" id="ARBA00022898"/>
    </source>
</evidence>
<evidence type="ECO:0000313" key="10">
    <source>
        <dbReference type="Proteomes" id="UP000218113"/>
    </source>
</evidence>
<evidence type="ECO:0000256" key="3">
    <source>
        <dbReference type="ARBA" id="ARBA00022679"/>
    </source>
</evidence>
<evidence type="ECO:0000313" key="9">
    <source>
        <dbReference type="EMBL" id="PCI27142.1"/>
    </source>
</evidence>
<comment type="similarity">
    <text evidence="7">Belongs to the SelA family.</text>
</comment>
<protein>
    <submittedName>
        <fullName evidence="9">L-seryl-tRNA(Sec) selenium transferase</fullName>
    </submittedName>
</protein>
<dbReference type="GO" id="GO:0004125">
    <property type="term" value="F:L-seryl-tRNA(Sec) selenium transferase activity"/>
    <property type="evidence" value="ECO:0007669"/>
    <property type="project" value="InterPro"/>
</dbReference>
<evidence type="ECO:0000256" key="1">
    <source>
        <dbReference type="ARBA" id="ARBA00001933"/>
    </source>
</evidence>
<reference evidence="10" key="1">
    <citation type="submission" date="2017-08" db="EMBL/GenBank/DDBJ databases">
        <title>A dynamic microbial community with high functional redundancy inhabits the cold, oxic subseafloor aquifer.</title>
        <authorList>
            <person name="Tully B.J."/>
            <person name="Wheat C.G."/>
            <person name="Glazer B.T."/>
            <person name="Huber J.A."/>
        </authorList>
    </citation>
    <scope>NUCLEOTIDE SEQUENCE [LARGE SCALE GENOMIC DNA]</scope>
</reference>
<evidence type="ECO:0000256" key="7">
    <source>
        <dbReference type="ARBA" id="ARBA00044507"/>
    </source>
</evidence>
<dbReference type="InterPro" id="IPR015424">
    <property type="entry name" value="PyrdxlP-dep_Trfase"/>
</dbReference>
<dbReference type="InterPro" id="IPR018319">
    <property type="entry name" value="SelA-like"/>
</dbReference>
<dbReference type="InterPro" id="IPR015421">
    <property type="entry name" value="PyrdxlP-dep_Trfase_major"/>
</dbReference>
<dbReference type="GO" id="GO:0005737">
    <property type="term" value="C:cytoplasm"/>
    <property type="evidence" value="ECO:0007669"/>
    <property type="project" value="InterPro"/>
</dbReference>
<keyword evidence="5" id="KW-0648">Protein biosynthesis</keyword>
<dbReference type="Pfam" id="PF03841">
    <property type="entry name" value="SelA"/>
    <property type="match status" value="1"/>
</dbReference>